<evidence type="ECO:0000313" key="3">
    <source>
        <dbReference type="EMBL" id="KAG2849370.1"/>
    </source>
</evidence>
<evidence type="ECO:0000256" key="1">
    <source>
        <dbReference type="SAM" id="MobiDB-lite"/>
    </source>
</evidence>
<feature type="compositionally biased region" description="Basic and acidic residues" evidence="1">
    <location>
        <begin position="208"/>
        <end position="222"/>
    </location>
</feature>
<dbReference type="VEuPathDB" id="FungiDB:PC110_g13003"/>
<name>A0A8T1L4N8_9STRA</name>
<accession>A0A8T1L4N8</accession>
<dbReference type="EMBL" id="RCMG01000753">
    <property type="protein sequence ID" value="KAG2849370.1"/>
    <property type="molecule type" value="Genomic_DNA"/>
</dbReference>
<comment type="caution">
    <text evidence="3">The sequence shown here is derived from an EMBL/GenBank/DDBJ whole genome shotgun (WGS) entry which is preliminary data.</text>
</comment>
<evidence type="ECO:0000256" key="2">
    <source>
        <dbReference type="SAM" id="Phobius"/>
    </source>
</evidence>
<evidence type="ECO:0000313" key="4">
    <source>
        <dbReference type="Proteomes" id="UP000735874"/>
    </source>
</evidence>
<feature type="compositionally biased region" description="Low complexity" evidence="1">
    <location>
        <begin position="130"/>
        <end position="156"/>
    </location>
</feature>
<dbReference type="Proteomes" id="UP000735874">
    <property type="component" value="Unassembled WGS sequence"/>
</dbReference>
<protein>
    <submittedName>
        <fullName evidence="3">Uncharacterized protein</fullName>
    </submittedName>
</protein>
<keyword evidence="2" id="KW-0812">Transmembrane</keyword>
<keyword evidence="2" id="KW-0472">Membrane</keyword>
<feature type="compositionally biased region" description="Acidic residues" evidence="1">
    <location>
        <begin position="223"/>
        <end position="232"/>
    </location>
</feature>
<dbReference type="AlphaFoldDB" id="A0A8T1L4N8"/>
<keyword evidence="2" id="KW-1133">Transmembrane helix</keyword>
<sequence length="306" mass="34777">MADSDDDTTRNMLQYLIFALLLVIGLSPFLLMLWKNAAYRERLRDTFCCKDCSDLCTRRVHYDEADLRTLRELEQPPQRESVGINGAYRMYQARRSRLSLRLASWREDVKRGGGDDDRLHHKLAQIQAAQYRRQQTQPTTTTTTSSAPPNRASSTPNIPFDIRVVEINDRVDESSSSSVASALSNASNLLNDSDEEAVYELVPPTPKNEQREAPRKGRRSEVTTEEEEEEKEDVTPRDHEILPPKAVSETAACERQNLMPHIYFPFQVQDAVSINTSFPPPSSPAENRPFDYIEASLKLPACTTRC</sequence>
<gene>
    <name evidence="3" type="ORF">PC113_g17431</name>
</gene>
<feature type="transmembrane region" description="Helical" evidence="2">
    <location>
        <begin position="12"/>
        <end position="34"/>
    </location>
</feature>
<feature type="region of interest" description="Disordered" evidence="1">
    <location>
        <begin position="199"/>
        <end position="241"/>
    </location>
</feature>
<feature type="region of interest" description="Disordered" evidence="1">
    <location>
        <begin position="130"/>
        <end position="161"/>
    </location>
</feature>
<proteinExistence type="predicted"/>
<reference evidence="3" key="1">
    <citation type="submission" date="2018-10" db="EMBL/GenBank/DDBJ databases">
        <title>Effector identification in a new, highly contiguous assembly of the strawberry crown rot pathogen Phytophthora cactorum.</title>
        <authorList>
            <person name="Armitage A.D."/>
            <person name="Nellist C.F."/>
            <person name="Bates H."/>
            <person name="Vickerstaff R.J."/>
            <person name="Harrison R.J."/>
        </authorList>
    </citation>
    <scope>NUCLEOTIDE SEQUENCE</scope>
    <source>
        <strain evidence="3">15-7</strain>
    </source>
</reference>
<organism evidence="3 4">
    <name type="scientific">Phytophthora cactorum</name>
    <dbReference type="NCBI Taxonomy" id="29920"/>
    <lineage>
        <taxon>Eukaryota</taxon>
        <taxon>Sar</taxon>
        <taxon>Stramenopiles</taxon>
        <taxon>Oomycota</taxon>
        <taxon>Peronosporomycetes</taxon>
        <taxon>Peronosporales</taxon>
        <taxon>Peronosporaceae</taxon>
        <taxon>Phytophthora</taxon>
    </lineage>
</organism>